<evidence type="ECO:0000256" key="1">
    <source>
        <dbReference type="ARBA" id="ARBA00001947"/>
    </source>
</evidence>
<organism evidence="13 14">
    <name type="scientific">Methylocystis heyeri</name>
    <dbReference type="NCBI Taxonomy" id="391905"/>
    <lineage>
        <taxon>Bacteria</taxon>
        <taxon>Pseudomonadati</taxon>
        <taxon>Pseudomonadota</taxon>
        <taxon>Alphaproteobacteria</taxon>
        <taxon>Hyphomicrobiales</taxon>
        <taxon>Methylocystaceae</taxon>
        <taxon>Methylocystis</taxon>
    </lineage>
</organism>
<evidence type="ECO:0000256" key="4">
    <source>
        <dbReference type="ARBA" id="ARBA00012745"/>
    </source>
</evidence>
<dbReference type="OrthoDB" id="9802746at2"/>
<evidence type="ECO:0000256" key="8">
    <source>
        <dbReference type="ARBA" id="ARBA00022801"/>
    </source>
</evidence>
<dbReference type="Pfam" id="PF03331">
    <property type="entry name" value="LpxC"/>
    <property type="match status" value="1"/>
</dbReference>
<evidence type="ECO:0000256" key="9">
    <source>
        <dbReference type="ARBA" id="ARBA00022833"/>
    </source>
</evidence>
<evidence type="ECO:0000313" key="14">
    <source>
        <dbReference type="Proteomes" id="UP000309061"/>
    </source>
</evidence>
<evidence type="ECO:0000256" key="10">
    <source>
        <dbReference type="ARBA" id="ARBA00023098"/>
    </source>
</evidence>
<proteinExistence type="inferred from homology"/>
<dbReference type="KEGG" id="mhey:H2LOC_008185"/>
<dbReference type="Proteomes" id="UP000309061">
    <property type="component" value="Chromosome"/>
</dbReference>
<dbReference type="GO" id="GO:0016020">
    <property type="term" value="C:membrane"/>
    <property type="evidence" value="ECO:0007669"/>
    <property type="project" value="GOC"/>
</dbReference>
<keyword evidence="8 12" id="KW-0378">Hydrolase</keyword>
<feature type="binding site" evidence="12">
    <location>
        <position position="83"/>
    </location>
    <ligand>
        <name>Zn(2+)</name>
        <dbReference type="ChEBI" id="CHEBI:29105"/>
    </ligand>
</feature>
<sequence length="305" mass="32640">MKPRFDTRRRQTTLGKSIALSGRGAHGDRPARLRISPAGADVGIAFAVAGEVRQIPACWSNVGATQLRTEICSGSVRVSTVEHLLAALSGMGVDNALIEIDGPEAPAMDGSARDFVAAILEAGLVRLAAPRRGIKILKTVRVSDGAGWAELSPSDDEELHLDVEIAFPGPIGRQRLALSLSAEVFERELASARSFGFVQDAERLWRQGLALGASLENSLVLDGSRVLNPQGMRFPDEPVRHKMLDVVGDLALAGAPVAGVFRSYRGGHGLNFRLVERLMTTPGAFVATRGERRSNTLPEVEPARL</sequence>
<evidence type="ECO:0000256" key="7">
    <source>
        <dbReference type="ARBA" id="ARBA00022723"/>
    </source>
</evidence>
<keyword evidence="5 12" id="KW-0444">Lipid biosynthesis</keyword>
<dbReference type="HAMAP" id="MF_00388">
    <property type="entry name" value="LpxC"/>
    <property type="match status" value="1"/>
</dbReference>
<gene>
    <name evidence="12 13" type="primary">lpxC</name>
    <name evidence="13" type="ORF">H2LOC_008185</name>
</gene>
<dbReference type="Gene3D" id="3.30.1700.10">
    <property type="entry name" value="lpxc deacetylase, domain 2"/>
    <property type="match status" value="1"/>
</dbReference>
<dbReference type="SUPFAM" id="SSF54211">
    <property type="entry name" value="Ribosomal protein S5 domain 2-like"/>
    <property type="match status" value="2"/>
</dbReference>
<dbReference type="GO" id="GO:0009245">
    <property type="term" value="P:lipid A biosynthetic process"/>
    <property type="evidence" value="ECO:0007669"/>
    <property type="project" value="UniProtKB-UniRule"/>
</dbReference>
<dbReference type="NCBIfam" id="TIGR00325">
    <property type="entry name" value="lpxC"/>
    <property type="match status" value="1"/>
</dbReference>
<keyword evidence="14" id="KW-1185">Reference proteome</keyword>
<comment type="function">
    <text evidence="2 12">Catalyzes the hydrolysis of UDP-3-O-myristoyl-N-acetylglucosamine to form UDP-3-O-myristoylglucosamine and acetate, the committed step in lipid A biosynthesis.</text>
</comment>
<dbReference type="EMBL" id="CP046052">
    <property type="protein sequence ID" value="QGM45680.1"/>
    <property type="molecule type" value="Genomic_DNA"/>
</dbReference>
<dbReference type="InterPro" id="IPR015870">
    <property type="entry name" value="UDP-acyl_N-AcGlcN_deAcase_N"/>
</dbReference>
<feature type="binding site" evidence="12">
    <location>
        <position position="241"/>
    </location>
    <ligand>
        <name>Zn(2+)</name>
        <dbReference type="ChEBI" id="CHEBI:29105"/>
    </ligand>
</feature>
<accession>A0A6B8KGW5</accession>
<comment type="catalytic activity">
    <reaction evidence="11 12">
        <text>a UDP-3-O-[(3R)-3-hydroxyacyl]-N-acetyl-alpha-D-glucosamine + H2O = a UDP-3-O-[(3R)-3-hydroxyacyl]-alpha-D-glucosamine + acetate</text>
        <dbReference type="Rhea" id="RHEA:67816"/>
        <dbReference type="ChEBI" id="CHEBI:15377"/>
        <dbReference type="ChEBI" id="CHEBI:30089"/>
        <dbReference type="ChEBI" id="CHEBI:137740"/>
        <dbReference type="ChEBI" id="CHEBI:173225"/>
        <dbReference type="EC" id="3.5.1.108"/>
    </reaction>
</comment>
<dbReference type="UniPathway" id="UPA00359">
    <property type="reaction ID" value="UER00478"/>
</dbReference>
<dbReference type="AlphaFoldDB" id="A0A6B8KGW5"/>
<comment type="cofactor">
    <cofactor evidence="1 12">
        <name>Zn(2+)</name>
        <dbReference type="ChEBI" id="CHEBI:29105"/>
    </cofactor>
</comment>
<keyword evidence="7 12" id="KW-0479">Metal-binding</keyword>
<keyword evidence="10 12" id="KW-0443">Lipid metabolism</keyword>
<dbReference type="GO" id="GO:0046872">
    <property type="term" value="F:metal ion binding"/>
    <property type="evidence" value="ECO:0007669"/>
    <property type="project" value="UniProtKB-KW"/>
</dbReference>
<protein>
    <recommendedName>
        <fullName evidence="4 12">UDP-3-O-acyl-N-acetylglucosamine deacetylase</fullName>
        <shortName evidence="12">UDP-3-O-acyl-GlcNAc deacetylase</shortName>
        <ecNumber evidence="4 12">3.5.1.108</ecNumber>
    </recommendedName>
    <alternativeName>
        <fullName evidence="12">UDP-3-O-[R-3-hydroxymyristoyl]-N-acetylglucosamine deacetylase</fullName>
    </alternativeName>
</protein>
<dbReference type="InterPro" id="IPR004463">
    <property type="entry name" value="UDP-acyl_GlcNac_deAcase"/>
</dbReference>
<reference evidence="13 14" key="1">
    <citation type="submission" date="2019-11" db="EMBL/GenBank/DDBJ databases">
        <title>The genome sequence of Methylocystis heyeri.</title>
        <authorList>
            <person name="Oshkin I.Y."/>
            <person name="Miroshnikov K."/>
            <person name="Dedysh S.N."/>
        </authorList>
    </citation>
    <scope>NUCLEOTIDE SEQUENCE [LARGE SCALE GENOMIC DNA]</scope>
    <source>
        <strain evidence="13 14">H2</strain>
    </source>
</reference>
<feature type="binding site" evidence="12">
    <location>
        <position position="245"/>
    </location>
    <ligand>
        <name>Zn(2+)</name>
        <dbReference type="ChEBI" id="CHEBI:29105"/>
    </ligand>
</feature>
<name>A0A6B8KGW5_9HYPH</name>
<comment type="pathway">
    <text evidence="3 12">Glycolipid biosynthesis; lipid IV(A) biosynthesis; lipid IV(A) from (3R)-3-hydroxytetradecanoyl-[acyl-carrier-protein] and UDP-N-acetyl-alpha-D-glucosamine: step 2/6.</text>
</comment>
<dbReference type="InterPro" id="IPR020568">
    <property type="entry name" value="Ribosomal_Su5_D2-typ_SF"/>
</dbReference>
<dbReference type="EC" id="3.5.1.108" evidence="4 12"/>
<dbReference type="PANTHER" id="PTHR33694">
    <property type="entry name" value="UDP-3-O-ACYL-N-ACETYLGLUCOSAMINE DEACETYLASE 1, MITOCHONDRIAL-RELATED"/>
    <property type="match status" value="1"/>
</dbReference>
<evidence type="ECO:0000313" key="13">
    <source>
        <dbReference type="EMBL" id="QGM45680.1"/>
    </source>
</evidence>
<evidence type="ECO:0000256" key="6">
    <source>
        <dbReference type="ARBA" id="ARBA00022556"/>
    </source>
</evidence>
<dbReference type="Gene3D" id="3.30.230.20">
    <property type="entry name" value="lpxc deacetylase, domain 1"/>
    <property type="match status" value="1"/>
</dbReference>
<dbReference type="InterPro" id="IPR011334">
    <property type="entry name" value="UDP-acyl_GlcNac_deAcase_C"/>
</dbReference>
<evidence type="ECO:0000256" key="3">
    <source>
        <dbReference type="ARBA" id="ARBA00005002"/>
    </source>
</evidence>
<evidence type="ECO:0000256" key="2">
    <source>
        <dbReference type="ARBA" id="ARBA00002923"/>
    </source>
</evidence>
<comment type="similarity">
    <text evidence="12">Belongs to the LpxC family.</text>
</comment>
<keyword evidence="9 12" id="KW-0862">Zinc</keyword>
<feature type="active site" description="Proton donor" evidence="12">
    <location>
        <position position="268"/>
    </location>
</feature>
<dbReference type="RefSeq" id="WP_136495953.1">
    <property type="nucleotide sequence ID" value="NZ_CP046052.1"/>
</dbReference>
<keyword evidence="6 12" id="KW-0441">Lipid A biosynthesis</keyword>
<dbReference type="PANTHER" id="PTHR33694:SF1">
    <property type="entry name" value="UDP-3-O-ACYL-N-ACETYLGLUCOSAMINE DEACETYLASE 1, MITOCHONDRIAL-RELATED"/>
    <property type="match status" value="1"/>
</dbReference>
<evidence type="ECO:0000256" key="11">
    <source>
        <dbReference type="ARBA" id="ARBA00024535"/>
    </source>
</evidence>
<dbReference type="GO" id="GO:0103117">
    <property type="term" value="F:UDP-3-O-acyl-N-acetylglucosamine deacetylase activity"/>
    <property type="evidence" value="ECO:0007669"/>
    <property type="project" value="UniProtKB-UniRule"/>
</dbReference>
<evidence type="ECO:0000256" key="12">
    <source>
        <dbReference type="HAMAP-Rule" id="MF_00388"/>
    </source>
</evidence>
<evidence type="ECO:0000256" key="5">
    <source>
        <dbReference type="ARBA" id="ARBA00022516"/>
    </source>
</evidence>